<keyword evidence="5" id="KW-1185">Reference proteome</keyword>
<dbReference type="Pfam" id="PF12796">
    <property type="entry name" value="Ank_2"/>
    <property type="match status" value="6"/>
</dbReference>
<dbReference type="InterPro" id="IPR036770">
    <property type="entry name" value="Ankyrin_rpt-contain_sf"/>
</dbReference>
<feature type="repeat" description="ANK" evidence="3">
    <location>
        <begin position="44"/>
        <end position="72"/>
    </location>
</feature>
<accession>A0A812J8A2</accession>
<dbReference type="Proteomes" id="UP000604046">
    <property type="component" value="Unassembled WGS sequence"/>
</dbReference>
<feature type="repeat" description="ANK" evidence="3">
    <location>
        <begin position="357"/>
        <end position="389"/>
    </location>
</feature>
<evidence type="ECO:0000313" key="5">
    <source>
        <dbReference type="Proteomes" id="UP000604046"/>
    </source>
</evidence>
<dbReference type="PANTHER" id="PTHR24198">
    <property type="entry name" value="ANKYRIN REPEAT AND PROTEIN KINASE DOMAIN-CONTAINING PROTEIN"/>
    <property type="match status" value="1"/>
</dbReference>
<sequence length="771" mass="80693">MAELLMKACADGSLVLACEHGHAQLAESLMLAGADQDGQWAYAGNLTPLLSAARNGHQDVVGLLLQHRADPNKAIVLWGSPLANACSNGNLGLVRLLMEAAALVDEASCGPSGEARMTPLAAAASKGHLELARLLLEARAAIDTPVGEADANEKEAVTMVAPLTAAMEGNHANMVSLLLQAGAQAVGCKESPSLWACRHGHLEILRLLIAAGLDVNEALDRHPADSDEEEWSRCQECATLLATSAQHGNVDVVRALLEAGAPVDQAALRTAVVGGKLELVQLLLEARADVKGRRGDEVPLLLLAVGQEDACMVSLLMEAQADVDTGCLVLTCQDGNTQLAQMLLEAGADKDGIWEYVGLTPLLAACQNGHLGVVGLLVQSRADANKETWLGSPLVNACLKGHRELAGILLEARAPVDKDCCHPDGEWRLTPLVAAAGFGDEELARLLLEARADVLQATANGFGEPCQTPLLAACRGGHSELVLLLLSSGAENKKDETCYHLYTDRQPVGRLTTPLMAAIEEGHTNVVSVLLQAGVQPDGGRESPLLGACGLGRLEILQLLLAAAADVNRTDPGAPITPLIAACAMTDASHDVRTEMVRRLLQEKANANQDAGTTPLVMASLQGDLAIAKLLLLAGADRDTPASSSVLCCRESRCYTPLTAACWMGHIDVVCLLLQEKADAQGTCAGETPLVCACLGGYSGIAGLLLAAKAEADVEACIRVCSGSVLTSAHYTPLTAACKIPGGTEQNFGDLICGVSCKLLEWRFNYTRAML</sequence>
<dbReference type="AlphaFoldDB" id="A0A812J8A2"/>
<dbReference type="Pfam" id="PF00023">
    <property type="entry name" value="Ank"/>
    <property type="match status" value="2"/>
</dbReference>
<dbReference type="PANTHER" id="PTHR24198:SF165">
    <property type="entry name" value="ANKYRIN REPEAT-CONTAINING PROTEIN-RELATED"/>
    <property type="match status" value="1"/>
</dbReference>
<keyword evidence="2 3" id="KW-0040">ANK repeat</keyword>
<gene>
    <name evidence="4" type="primary">ANKHD1</name>
    <name evidence="4" type="ORF">SNAT2548_LOCUS5944</name>
</gene>
<dbReference type="PROSITE" id="PS50297">
    <property type="entry name" value="ANK_REP_REGION"/>
    <property type="match status" value="5"/>
</dbReference>
<dbReference type="SMART" id="SM00248">
    <property type="entry name" value="ANK"/>
    <property type="match status" value="18"/>
</dbReference>
<organism evidence="4 5">
    <name type="scientific">Symbiodinium natans</name>
    <dbReference type="NCBI Taxonomy" id="878477"/>
    <lineage>
        <taxon>Eukaryota</taxon>
        <taxon>Sar</taxon>
        <taxon>Alveolata</taxon>
        <taxon>Dinophyceae</taxon>
        <taxon>Suessiales</taxon>
        <taxon>Symbiodiniaceae</taxon>
        <taxon>Symbiodinium</taxon>
    </lineage>
</organism>
<dbReference type="PROSITE" id="PS50088">
    <property type="entry name" value="ANK_REPEAT"/>
    <property type="match status" value="6"/>
</dbReference>
<evidence type="ECO:0000256" key="1">
    <source>
        <dbReference type="ARBA" id="ARBA00022737"/>
    </source>
</evidence>
<comment type="caution">
    <text evidence="4">The sequence shown here is derived from an EMBL/GenBank/DDBJ whole genome shotgun (WGS) entry which is preliminary data.</text>
</comment>
<name>A0A812J8A2_9DINO</name>
<dbReference type="Gene3D" id="1.25.40.20">
    <property type="entry name" value="Ankyrin repeat-containing domain"/>
    <property type="match status" value="7"/>
</dbReference>
<feature type="repeat" description="ANK" evidence="3">
    <location>
        <begin position="611"/>
        <end position="643"/>
    </location>
</feature>
<dbReference type="EMBL" id="CAJNDS010000385">
    <property type="protein sequence ID" value="CAE7200349.1"/>
    <property type="molecule type" value="Genomic_DNA"/>
</dbReference>
<feature type="repeat" description="ANK" evidence="3">
    <location>
        <begin position="510"/>
        <end position="542"/>
    </location>
</feature>
<reference evidence="4" key="1">
    <citation type="submission" date="2021-02" db="EMBL/GenBank/DDBJ databases">
        <authorList>
            <person name="Dougan E. K."/>
            <person name="Rhodes N."/>
            <person name="Thang M."/>
            <person name="Chan C."/>
        </authorList>
    </citation>
    <scope>NUCLEOTIDE SEQUENCE</scope>
</reference>
<feature type="non-terminal residue" evidence="4">
    <location>
        <position position="771"/>
    </location>
</feature>
<evidence type="ECO:0000256" key="3">
    <source>
        <dbReference type="PROSITE-ProRule" id="PRU00023"/>
    </source>
</evidence>
<keyword evidence="1" id="KW-0677">Repeat</keyword>
<proteinExistence type="predicted"/>
<dbReference type="OrthoDB" id="194358at2759"/>
<feature type="repeat" description="ANK" evidence="3">
    <location>
        <begin position="540"/>
        <end position="572"/>
    </location>
</feature>
<dbReference type="InterPro" id="IPR002110">
    <property type="entry name" value="Ankyrin_rpt"/>
</dbReference>
<evidence type="ECO:0000256" key="2">
    <source>
        <dbReference type="ARBA" id="ARBA00023043"/>
    </source>
</evidence>
<feature type="repeat" description="ANK" evidence="3">
    <location>
        <begin position="115"/>
        <end position="143"/>
    </location>
</feature>
<evidence type="ECO:0000313" key="4">
    <source>
        <dbReference type="EMBL" id="CAE7200349.1"/>
    </source>
</evidence>
<protein>
    <submittedName>
        <fullName evidence="4">ANKHD1 protein</fullName>
    </submittedName>
</protein>
<dbReference type="SUPFAM" id="SSF48403">
    <property type="entry name" value="Ankyrin repeat"/>
    <property type="match status" value="2"/>
</dbReference>